<comment type="similarity">
    <text evidence="1">Belongs to the TALE/M-ATYP homeobox family.</text>
</comment>
<keyword evidence="9" id="KW-1185">Reference proteome</keyword>
<evidence type="ECO:0000256" key="2">
    <source>
        <dbReference type="ARBA" id="ARBA00023125"/>
    </source>
</evidence>
<gene>
    <name evidence="8" type="ORF">EWM64_g4417</name>
</gene>
<feature type="domain" description="KN homeodomain" evidence="6">
    <location>
        <begin position="141"/>
        <end position="180"/>
    </location>
</feature>
<evidence type="ECO:0000256" key="3">
    <source>
        <dbReference type="ARBA" id="ARBA00023155"/>
    </source>
</evidence>
<feature type="region of interest" description="Disordered" evidence="5">
    <location>
        <begin position="98"/>
        <end position="118"/>
    </location>
</feature>
<dbReference type="Proteomes" id="UP000298061">
    <property type="component" value="Unassembled WGS sequence"/>
</dbReference>
<sequence length="621" mass="67643">MALTLRARFVAAEQQFLSSFSSGEESLMRFAETWDSLLTDFASAKEMQQVGPDVLRLATSVAHRIAVLAESLHVLSTDADKLYDDYTDTVATVLSQDPQEFTASSPPPSPSPSPACFGDTPIHSIPTTFMTPTLDILAPSWLLQNLGDPYPSSSVKAMMAESCHCSVKDVQDWFIAARRRIGWTALSQERFGGSRRDIIEAARRAYSADTYAMDQPSDIRIAFQTIERNAHTLLPAPTSKPSLTRNERPTTSPPQPFDILLDEYDDTAPPPVLAGSKRRIDASLDATNDKFDGIALLQLPSERSSKRTKYTYKSPQQAMRNDSHWLASQPANITGGGTQYMPNCIPRTSTPTAAFDSDADAVSAREDTPFSTVPVSSLSRKRRFSDTTLDHSSKRPRGSHLEPRRPMSTPVPLDFGFDSSPIFDIGKWLSSKQDLPEAADRSHLNDFPIQDVQLCSLNAATTSNDVLLLAGSLLPASQMDISDAELASATIASFDLSGFPATGNAEQYTDISSASSPSSAGSYSELSDYKFPDNPSDVDWTQDWGQFLNIIDSLGSSPTSSQSSLSDLSPPYPPPSDSTCPPSMDDIIHTLLGVDSSFTSPDLLSDIGEFSWLRMPLEATF</sequence>
<proteinExistence type="inferred from homology"/>
<dbReference type="GO" id="GO:0006355">
    <property type="term" value="P:regulation of DNA-templated transcription"/>
    <property type="evidence" value="ECO:0007669"/>
    <property type="project" value="InterPro"/>
</dbReference>
<feature type="compositionally biased region" description="Basic and acidic residues" evidence="5">
    <location>
        <begin position="384"/>
        <end position="405"/>
    </location>
</feature>
<feature type="region of interest" description="Disordered" evidence="5">
    <location>
        <begin position="356"/>
        <end position="412"/>
    </location>
</feature>
<feature type="compositionally biased region" description="Polar residues" evidence="5">
    <location>
        <begin position="369"/>
        <end position="378"/>
    </location>
</feature>
<dbReference type="InterPro" id="IPR008422">
    <property type="entry name" value="KN_HD"/>
</dbReference>
<reference evidence="8 9" key="1">
    <citation type="submission" date="2019-02" db="EMBL/GenBank/DDBJ databases">
        <title>Genome sequencing of the rare red list fungi Hericium alpestre (H. flagellum).</title>
        <authorList>
            <person name="Buettner E."/>
            <person name="Kellner H."/>
        </authorList>
    </citation>
    <scope>NUCLEOTIDE SEQUENCE [LARGE SCALE GENOMIC DNA]</scope>
    <source>
        <strain evidence="8 9">DSM 108284</strain>
    </source>
</reference>
<keyword evidence="2" id="KW-0238">DNA-binding</keyword>
<accession>A0A4Z0A1A6</accession>
<dbReference type="Gene3D" id="1.10.10.60">
    <property type="entry name" value="Homeodomain-like"/>
    <property type="match status" value="1"/>
</dbReference>
<dbReference type="Pfam" id="PF12731">
    <property type="entry name" value="Mating_N"/>
    <property type="match status" value="1"/>
</dbReference>
<evidence type="ECO:0000313" key="9">
    <source>
        <dbReference type="Proteomes" id="UP000298061"/>
    </source>
</evidence>
<dbReference type="InterPro" id="IPR001356">
    <property type="entry name" value="HD"/>
</dbReference>
<evidence type="ECO:0000259" key="7">
    <source>
        <dbReference type="Pfam" id="PF12731"/>
    </source>
</evidence>
<keyword evidence="4" id="KW-0539">Nucleus</keyword>
<feature type="region of interest" description="Disordered" evidence="5">
    <location>
        <begin position="234"/>
        <end position="255"/>
    </location>
</feature>
<comment type="caution">
    <text evidence="8">The sequence shown here is derived from an EMBL/GenBank/DDBJ whole genome shotgun (WGS) entry which is preliminary data.</text>
</comment>
<dbReference type="SUPFAM" id="SSF46689">
    <property type="entry name" value="Homeodomain-like"/>
    <property type="match status" value="1"/>
</dbReference>
<dbReference type="InterPro" id="IPR009057">
    <property type="entry name" value="Homeodomain-like_sf"/>
</dbReference>
<dbReference type="AlphaFoldDB" id="A0A4Z0A1A6"/>
<protein>
    <submittedName>
        <fullName evidence="8">Uncharacterized protein</fullName>
    </submittedName>
</protein>
<feature type="compositionally biased region" description="Low complexity" evidence="5">
    <location>
        <begin position="558"/>
        <end position="569"/>
    </location>
</feature>
<evidence type="ECO:0000256" key="1">
    <source>
        <dbReference type="ARBA" id="ARBA00005800"/>
    </source>
</evidence>
<evidence type="ECO:0000256" key="4">
    <source>
        <dbReference type="ARBA" id="ARBA00023242"/>
    </source>
</evidence>
<organism evidence="8 9">
    <name type="scientific">Hericium alpestre</name>
    <dbReference type="NCBI Taxonomy" id="135208"/>
    <lineage>
        <taxon>Eukaryota</taxon>
        <taxon>Fungi</taxon>
        <taxon>Dikarya</taxon>
        <taxon>Basidiomycota</taxon>
        <taxon>Agaricomycotina</taxon>
        <taxon>Agaricomycetes</taxon>
        <taxon>Russulales</taxon>
        <taxon>Hericiaceae</taxon>
        <taxon>Hericium</taxon>
    </lineage>
</organism>
<dbReference type="CDD" id="cd00086">
    <property type="entry name" value="homeodomain"/>
    <property type="match status" value="1"/>
</dbReference>
<dbReference type="EMBL" id="SFCI01000472">
    <property type="protein sequence ID" value="TFY79599.1"/>
    <property type="molecule type" value="Genomic_DNA"/>
</dbReference>
<name>A0A4Z0A1A6_9AGAM</name>
<evidence type="ECO:0000313" key="8">
    <source>
        <dbReference type="EMBL" id="TFY79599.1"/>
    </source>
</evidence>
<dbReference type="Pfam" id="PF05920">
    <property type="entry name" value="Homeobox_KN"/>
    <property type="match status" value="1"/>
</dbReference>
<keyword evidence="3" id="KW-0371">Homeobox</keyword>
<evidence type="ECO:0000259" key="6">
    <source>
        <dbReference type="Pfam" id="PF05920"/>
    </source>
</evidence>
<feature type="domain" description="Mating-type protein A-alpha/beta 1 N-terminal" evidence="7">
    <location>
        <begin position="9"/>
        <end position="85"/>
    </location>
</feature>
<evidence type="ECO:0000256" key="5">
    <source>
        <dbReference type="SAM" id="MobiDB-lite"/>
    </source>
</evidence>
<dbReference type="OrthoDB" id="250329at2759"/>
<feature type="region of interest" description="Disordered" evidence="5">
    <location>
        <begin position="558"/>
        <end position="581"/>
    </location>
</feature>
<dbReference type="InterPro" id="IPR024333">
    <property type="entry name" value="Mating-type_A-alpha/beta_1_N"/>
</dbReference>
<dbReference type="GO" id="GO:0003677">
    <property type="term" value="F:DNA binding"/>
    <property type="evidence" value="ECO:0007669"/>
    <property type="project" value="UniProtKB-KW"/>
</dbReference>
<dbReference type="STRING" id="135208.A0A4Z0A1A6"/>